<keyword evidence="2" id="KW-1185">Reference proteome</keyword>
<reference evidence="1 2" key="1">
    <citation type="submission" date="2021-06" db="EMBL/GenBank/DDBJ databases">
        <title>Caerostris darwini draft genome.</title>
        <authorList>
            <person name="Kono N."/>
            <person name="Arakawa K."/>
        </authorList>
    </citation>
    <scope>NUCLEOTIDE SEQUENCE [LARGE SCALE GENOMIC DNA]</scope>
</reference>
<comment type="caution">
    <text evidence="1">The sequence shown here is derived from an EMBL/GenBank/DDBJ whole genome shotgun (WGS) entry which is preliminary data.</text>
</comment>
<dbReference type="EMBL" id="BPLQ01004695">
    <property type="protein sequence ID" value="GIY10001.1"/>
    <property type="molecule type" value="Genomic_DNA"/>
</dbReference>
<name>A0AAV4QPK1_9ARAC</name>
<proteinExistence type="predicted"/>
<evidence type="ECO:0000313" key="1">
    <source>
        <dbReference type="EMBL" id="GIY10001.1"/>
    </source>
</evidence>
<sequence>MNLEPIQVNALYHFCNRNSVSNELYLQSLRGEKLPEIRLYLQQGIARAFPRSRAMSAKISPIGDFSRDQTAELRIPVTAAAFRENTLFYGSLSYRGLYSLLLQSRVSSPPPQPSMLIKRPHLA</sequence>
<dbReference type="AlphaFoldDB" id="A0AAV4QPK1"/>
<organism evidence="1 2">
    <name type="scientific">Caerostris darwini</name>
    <dbReference type="NCBI Taxonomy" id="1538125"/>
    <lineage>
        <taxon>Eukaryota</taxon>
        <taxon>Metazoa</taxon>
        <taxon>Ecdysozoa</taxon>
        <taxon>Arthropoda</taxon>
        <taxon>Chelicerata</taxon>
        <taxon>Arachnida</taxon>
        <taxon>Araneae</taxon>
        <taxon>Araneomorphae</taxon>
        <taxon>Entelegynae</taxon>
        <taxon>Araneoidea</taxon>
        <taxon>Araneidae</taxon>
        <taxon>Caerostris</taxon>
    </lineage>
</organism>
<dbReference type="Proteomes" id="UP001054837">
    <property type="component" value="Unassembled WGS sequence"/>
</dbReference>
<accession>A0AAV4QPK1</accession>
<evidence type="ECO:0000313" key="2">
    <source>
        <dbReference type="Proteomes" id="UP001054837"/>
    </source>
</evidence>
<protein>
    <submittedName>
        <fullName evidence="1">Uncharacterized protein</fullName>
    </submittedName>
</protein>
<gene>
    <name evidence="1" type="ORF">CDAR_448711</name>
</gene>